<dbReference type="InterPro" id="IPR029006">
    <property type="entry name" value="ADF-H/Gelsolin-like_dom_sf"/>
</dbReference>
<protein>
    <submittedName>
        <fullName evidence="4">Unnamed protein product</fullName>
    </submittedName>
</protein>
<proteinExistence type="inferred from homology"/>
<dbReference type="EMBL" id="BSXU01000387">
    <property type="protein sequence ID" value="GMG20512.1"/>
    <property type="molecule type" value="Genomic_DNA"/>
</dbReference>
<keyword evidence="5" id="KW-1185">Reference proteome</keyword>
<accession>A0A9W6YSX6</accession>
<evidence type="ECO:0000259" key="3">
    <source>
        <dbReference type="PROSITE" id="PS51263"/>
    </source>
</evidence>
<dbReference type="Proteomes" id="UP001165063">
    <property type="component" value="Unassembled WGS sequence"/>
</dbReference>
<dbReference type="Gene3D" id="3.40.20.10">
    <property type="entry name" value="Severin"/>
    <property type="match status" value="1"/>
</dbReference>
<evidence type="ECO:0000313" key="5">
    <source>
        <dbReference type="Proteomes" id="UP001165063"/>
    </source>
</evidence>
<dbReference type="InterPro" id="IPR002108">
    <property type="entry name" value="ADF-H"/>
</dbReference>
<dbReference type="GO" id="GO:0030479">
    <property type="term" value="C:actin cortical patch"/>
    <property type="evidence" value="ECO:0007669"/>
    <property type="project" value="TreeGrafter"/>
</dbReference>
<dbReference type="InterPro" id="IPR011171">
    <property type="entry name" value="GMF"/>
</dbReference>
<dbReference type="SMART" id="SM00102">
    <property type="entry name" value="ADF"/>
    <property type="match status" value="1"/>
</dbReference>
<comment type="subcellular location">
    <subcellularLocation>
        <location evidence="2">Cytoplasm</location>
    </subcellularLocation>
    <subcellularLocation>
        <location evidence="2">Nucleus</location>
    </subcellularLocation>
</comment>
<feature type="domain" description="ADF-H" evidence="3">
    <location>
        <begin position="4"/>
        <end position="141"/>
    </location>
</feature>
<dbReference type="PANTHER" id="PTHR11249">
    <property type="entry name" value="GLIAL FACTOR NATURATION FACTOR"/>
    <property type="match status" value="1"/>
</dbReference>
<dbReference type="PROSITE" id="PS51263">
    <property type="entry name" value="ADF_H"/>
    <property type="match status" value="1"/>
</dbReference>
<organism evidence="4 5">
    <name type="scientific">Ambrosiozyma monospora</name>
    <name type="common">Yeast</name>
    <name type="synonym">Endomycopsis monosporus</name>
    <dbReference type="NCBI Taxonomy" id="43982"/>
    <lineage>
        <taxon>Eukaryota</taxon>
        <taxon>Fungi</taxon>
        <taxon>Dikarya</taxon>
        <taxon>Ascomycota</taxon>
        <taxon>Saccharomycotina</taxon>
        <taxon>Pichiomycetes</taxon>
        <taxon>Pichiales</taxon>
        <taxon>Pichiaceae</taxon>
        <taxon>Ambrosiozyma</taxon>
    </lineage>
</organism>
<dbReference type="Pfam" id="PF00241">
    <property type="entry name" value="Cofilin_ADF"/>
    <property type="match status" value="1"/>
</dbReference>
<reference evidence="4" key="1">
    <citation type="submission" date="2023-04" db="EMBL/GenBank/DDBJ databases">
        <title>Ambrosiozyma monospora NBRC 1965.</title>
        <authorList>
            <person name="Ichikawa N."/>
            <person name="Sato H."/>
            <person name="Tonouchi N."/>
        </authorList>
    </citation>
    <scope>NUCLEOTIDE SEQUENCE</scope>
    <source>
        <strain evidence="4">NBRC 1965</strain>
    </source>
</reference>
<evidence type="ECO:0000256" key="1">
    <source>
        <dbReference type="ARBA" id="ARBA00010055"/>
    </source>
</evidence>
<dbReference type="GO" id="GO:0003779">
    <property type="term" value="F:actin binding"/>
    <property type="evidence" value="ECO:0007669"/>
    <property type="project" value="InterPro"/>
</dbReference>
<comment type="similarity">
    <text evidence="1 2">Belongs to the actin-binding proteins ADF family. GMF subfamily.</text>
</comment>
<dbReference type="PANTHER" id="PTHR11249:SF2">
    <property type="entry name" value="GLIA MATURATION FACTOR"/>
    <property type="match status" value="1"/>
</dbReference>
<dbReference type="GO" id="GO:0071933">
    <property type="term" value="F:Arp2/3 complex binding"/>
    <property type="evidence" value="ECO:0007669"/>
    <property type="project" value="InterPro"/>
</dbReference>
<gene>
    <name evidence="4" type="ORF">Amon01_000128500</name>
</gene>
<keyword evidence="2" id="KW-0963">Cytoplasm</keyword>
<dbReference type="GO" id="GO:0071846">
    <property type="term" value="P:actin filament debranching"/>
    <property type="evidence" value="ECO:0007669"/>
    <property type="project" value="InterPro"/>
</dbReference>
<evidence type="ECO:0000313" key="4">
    <source>
        <dbReference type="EMBL" id="GMG20512.1"/>
    </source>
</evidence>
<sequence>MSQSLYTFPTETTQKLRKFRLSSARAKEMEAQIYSIDPKTYEIKYQEPEDEPVLNSIESLVEELPENTPRFIVISYPYTSSDGRLMNPLVFVYFRPSTSKQESKMLYAGCLEQFKDKISANKFIEIDDEEDFEELVDQIKK</sequence>
<dbReference type="PIRSF" id="PIRSF001788">
    <property type="entry name" value="GMF-beta"/>
    <property type="match status" value="1"/>
</dbReference>
<comment type="caution">
    <text evidence="4">The sequence shown here is derived from an EMBL/GenBank/DDBJ whole genome shotgun (WGS) entry which is preliminary data.</text>
</comment>
<evidence type="ECO:0000256" key="2">
    <source>
        <dbReference type="PIRNR" id="PIRNR001788"/>
    </source>
</evidence>
<keyword evidence="2" id="KW-0539">Nucleus</keyword>
<dbReference type="GO" id="GO:0034316">
    <property type="term" value="P:negative regulation of Arp2/3 complex-mediated actin nucleation"/>
    <property type="evidence" value="ECO:0007669"/>
    <property type="project" value="TreeGrafter"/>
</dbReference>
<name>A0A9W6YSX6_AMBMO</name>
<dbReference type="SUPFAM" id="SSF55753">
    <property type="entry name" value="Actin depolymerizing proteins"/>
    <property type="match status" value="1"/>
</dbReference>
<dbReference type="OrthoDB" id="3919494at2759"/>
<dbReference type="AlphaFoldDB" id="A0A9W6YSX6"/>
<dbReference type="GO" id="GO:0005634">
    <property type="term" value="C:nucleus"/>
    <property type="evidence" value="ECO:0007669"/>
    <property type="project" value="UniProtKB-SubCell"/>
</dbReference>